<protein>
    <submittedName>
        <fullName evidence="2">Uncharacterized protein</fullName>
    </submittedName>
</protein>
<feature type="region of interest" description="Disordered" evidence="1">
    <location>
        <begin position="1"/>
        <end position="20"/>
    </location>
</feature>
<reference evidence="2 3" key="1">
    <citation type="submission" date="2020-08" db="EMBL/GenBank/DDBJ databases">
        <title>Sequencing the genomes of 1000 actinobacteria strains.</title>
        <authorList>
            <person name="Klenk H.-P."/>
        </authorList>
    </citation>
    <scope>NUCLEOTIDE SEQUENCE [LARGE SCALE GENOMIC DNA]</scope>
    <source>
        <strain evidence="2 3">DSM 45859</strain>
    </source>
</reference>
<organism evidence="2 3">
    <name type="scientific">Amycolatopsis jiangsuensis</name>
    <dbReference type="NCBI Taxonomy" id="1181879"/>
    <lineage>
        <taxon>Bacteria</taxon>
        <taxon>Bacillati</taxon>
        <taxon>Actinomycetota</taxon>
        <taxon>Actinomycetes</taxon>
        <taxon>Pseudonocardiales</taxon>
        <taxon>Pseudonocardiaceae</taxon>
        <taxon>Amycolatopsis</taxon>
    </lineage>
</organism>
<evidence type="ECO:0000313" key="2">
    <source>
        <dbReference type="EMBL" id="MBB4689639.1"/>
    </source>
</evidence>
<keyword evidence="3" id="KW-1185">Reference proteome</keyword>
<evidence type="ECO:0000256" key="1">
    <source>
        <dbReference type="SAM" id="MobiDB-lite"/>
    </source>
</evidence>
<dbReference type="Proteomes" id="UP000581769">
    <property type="component" value="Unassembled WGS sequence"/>
</dbReference>
<sequence length="38" mass="4391">MGHLTKFVEPGALRIDSNDNDNHTVRHVAWRNLDVPKH</sequence>
<evidence type="ECO:0000313" key="3">
    <source>
        <dbReference type="Proteomes" id="UP000581769"/>
    </source>
</evidence>
<dbReference type="AlphaFoldDB" id="A0A840J7E9"/>
<name>A0A840J7E9_9PSEU</name>
<proteinExistence type="predicted"/>
<comment type="caution">
    <text evidence="2">The sequence shown here is derived from an EMBL/GenBank/DDBJ whole genome shotgun (WGS) entry which is preliminary data.</text>
</comment>
<dbReference type="EMBL" id="JACHMG010000001">
    <property type="protein sequence ID" value="MBB4689639.1"/>
    <property type="molecule type" value="Genomic_DNA"/>
</dbReference>
<gene>
    <name evidence="2" type="ORF">BJY18_007124</name>
</gene>
<accession>A0A840J7E9</accession>